<evidence type="ECO:0000313" key="15">
    <source>
        <dbReference type="EMBL" id="QIB33772.1"/>
    </source>
</evidence>
<keyword evidence="3" id="KW-1003">Cell membrane</keyword>
<feature type="transmembrane region" description="Helical" evidence="13">
    <location>
        <begin position="504"/>
        <end position="521"/>
    </location>
</feature>
<dbReference type="KEGG" id="apra:G3A50_08705"/>
<dbReference type="PANTHER" id="PTHR10566:SF113">
    <property type="entry name" value="PROTEIN ACTIVITY OF BC1 COMPLEX KINASE 7, CHLOROPLASTIC"/>
    <property type="match status" value="1"/>
</dbReference>
<dbReference type="GO" id="GO:0006744">
    <property type="term" value="P:ubiquinone biosynthetic process"/>
    <property type="evidence" value="ECO:0007669"/>
    <property type="project" value="UniProtKB-UniPathway"/>
</dbReference>
<dbReference type="Pfam" id="PF03109">
    <property type="entry name" value="ABC1"/>
    <property type="match status" value="1"/>
</dbReference>
<keyword evidence="16" id="KW-1185">Reference proteome</keyword>
<name>A0A6P1YL16_9HYPH</name>
<keyword evidence="4" id="KW-0997">Cell inner membrane</keyword>
<dbReference type="InterPro" id="IPR004147">
    <property type="entry name" value="ABC1_dom"/>
</dbReference>
<evidence type="ECO:0000256" key="6">
    <source>
        <dbReference type="ARBA" id="ARBA00022688"/>
    </source>
</evidence>
<evidence type="ECO:0000256" key="3">
    <source>
        <dbReference type="ARBA" id="ARBA00022475"/>
    </source>
</evidence>
<dbReference type="GO" id="GO:0016301">
    <property type="term" value="F:kinase activity"/>
    <property type="evidence" value="ECO:0007669"/>
    <property type="project" value="UniProtKB-KW"/>
</dbReference>
<evidence type="ECO:0000256" key="4">
    <source>
        <dbReference type="ARBA" id="ARBA00022519"/>
    </source>
</evidence>
<evidence type="ECO:0000256" key="7">
    <source>
        <dbReference type="ARBA" id="ARBA00022692"/>
    </source>
</evidence>
<organism evidence="15 16">
    <name type="scientific">Ancylobacter pratisalsi</name>
    <dbReference type="NCBI Taxonomy" id="1745854"/>
    <lineage>
        <taxon>Bacteria</taxon>
        <taxon>Pseudomonadati</taxon>
        <taxon>Pseudomonadota</taxon>
        <taxon>Alphaproteobacteria</taxon>
        <taxon>Hyphomicrobiales</taxon>
        <taxon>Xanthobacteraceae</taxon>
        <taxon>Ancylobacter</taxon>
    </lineage>
</organism>
<evidence type="ECO:0000256" key="10">
    <source>
        <dbReference type="ARBA" id="ARBA00022840"/>
    </source>
</evidence>
<dbReference type="AlphaFoldDB" id="A0A6P1YL16"/>
<evidence type="ECO:0000259" key="14">
    <source>
        <dbReference type="Pfam" id="PF03109"/>
    </source>
</evidence>
<evidence type="ECO:0000256" key="9">
    <source>
        <dbReference type="ARBA" id="ARBA00022777"/>
    </source>
</evidence>
<evidence type="ECO:0000256" key="1">
    <source>
        <dbReference type="ARBA" id="ARBA00005020"/>
    </source>
</evidence>
<dbReference type="RefSeq" id="WP_163074867.1">
    <property type="nucleotide sequence ID" value="NZ_CP048630.1"/>
</dbReference>
<evidence type="ECO:0000256" key="12">
    <source>
        <dbReference type="ARBA" id="ARBA00023136"/>
    </source>
</evidence>
<dbReference type="InterPro" id="IPR010232">
    <property type="entry name" value="UbiB"/>
</dbReference>
<sequence length="522" mass="57625">MATSIGDFLRLARAGFVLAREGVISRIDPALLPPGSEPVFAMAKLIERRGAASSAARLGAAISRLGPSYVKLGQFLATRPDVVGPKLARDLETLQDRMPPFPQEVAEETISRTFDQPVSTVYARLGPPLAAASIAQVHQGEVSEPDGSTRRVAVKVLRPDVQRRFRIDLSSFYRAARLGEQTSPEGRRLRLVAIVDTLARSVAMEMDLRLEAAALSELAQNTEAETDFRVPTVDWDRTGREVLTTEWIDGIKLNDIEALRAAGHDLPEVGRVVMQSFLRHALRDGFFHADMHPGNLFVDPQGRLVAVDCGIMGRLGLKERRFLAEILYGFITRNWKRTAEVHFEAGYVPAHHSVDDFAQAIRAIGEPIYSRRADQISMAKLLTLLFEVTALFDMKTRPELLLLQKTMVVVEGVARSLDPQLDMWKTSEPVVRTWIERNLGPVGRIEEVTTGVAAIGRSLQALPELIAQGQRIAEQLDAATRSGLALSAETTDAIGRAEGRGNRWMTIALWVIAALLAFSMFR</sequence>
<dbReference type="PANTHER" id="PTHR10566">
    <property type="entry name" value="CHAPERONE-ACTIVITY OF BC1 COMPLEX CABC1 -RELATED"/>
    <property type="match status" value="1"/>
</dbReference>
<evidence type="ECO:0000256" key="13">
    <source>
        <dbReference type="SAM" id="Phobius"/>
    </source>
</evidence>
<dbReference type="InterPro" id="IPR045308">
    <property type="entry name" value="UbiB_bact"/>
</dbReference>
<dbReference type="GO" id="GO:0005524">
    <property type="term" value="F:ATP binding"/>
    <property type="evidence" value="ECO:0007669"/>
    <property type="project" value="UniProtKB-KW"/>
</dbReference>
<reference evidence="15 16" key="1">
    <citation type="submission" date="2020-02" db="EMBL/GenBank/DDBJ databases">
        <authorList>
            <person name="Li G."/>
        </authorList>
    </citation>
    <scope>NUCLEOTIDE SEQUENCE [LARGE SCALE GENOMIC DNA]</scope>
    <source>
        <strain evidence="15 16">DSM 102029</strain>
    </source>
</reference>
<dbReference type="UniPathway" id="UPA00232"/>
<keyword evidence="9" id="KW-0418">Kinase</keyword>
<dbReference type="EMBL" id="CP048630">
    <property type="protein sequence ID" value="QIB33772.1"/>
    <property type="molecule type" value="Genomic_DNA"/>
</dbReference>
<feature type="domain" description="ABC1 atypical kinase-like" evidence="14">
    <location>
        <begin position="94"/>
        <end position="342"/>
    </location>
</feature>
<keyword evidence="7 13" id="KW-0812">Transmembrane</keyword>
<gene>
    <name evidence="15" type="primary">ubiB</name>
    <name evidence="15" type="ORF">G3A50_08705</name>
</gene>
<protein>
    <submittedName>
        <fullName evidence="15">2-polyprenylphenol 6-hydroxylase</fullName>
    </submittedName>
</protein>
<evidence type="ECO:0000256" key="5">
    <source>
        <dbReference type="ARBA" id="ARBA00022679"/>
    </source>
</evidence>
<keyword evidence="5" id="KW-0808">Transferase</keyword>
<proteinExistence type="inferred from homology"/>
<comment type="similarity">
    <text evidence="2">Belongs to the protein kinase superfamily. ADCK protein kinase family.</text>
</comment>
<dbReference type="InterPro" id="IPR050154">
    <property type="entry name" value="UbiB_kinase"/>
</dbReference>
<keyword evidence="6" id="KW-0831">Ubiquinone biosynthesis</keyword>
<dbReference type="Proteomes" id="UP000464751">
    <property type="component" value="Chromosome"/>
</dbReference>
<dbReference type="InterPro" id="IPR011009">
    <property type="entry name" value="Kinase-like_dom_sf"/>
</dbReference>
<evidence type="ECO:0000313" key="16">
    <source>
        <dbReference type="Proteomes" id="UP000464751"/>
    </source>
</evidence>
<comment type="pathway">
    <text evidence="1">Cofactor biosynthesis; ubiquinone biosynthesis [regulation].</text>
</comment>
<dbReference type="NCBIfam" id="TIGR01982">
    <property type="entry name" value="UbiB"/>
    <property type="match status" value="1"/>
</dbReference>
<evidence type="ECO:0000256" key="11">
    <source>
        <dbReference type="ARBA" id="ARBA00022989"/>
    </source>
</evidence>
<keyword evidence="8" id="KW-0547">Nucleotide-binding</keyword>
<dbReference type="CDD" id="cd13972">
    <property type="entry name" value="UbiB"/>
    <property type="match status" value="1"/>
</dbReference>
<keyword evidence="12 13" id="KW-0472">Membrane</keyword>
<dbReference type="SUPFAM" id="SSF56112">
    <property type="entry name" value="Protein kinase-like (PK-like)"/>
    <property type="match status" value="1"/>
</dbReference>
<evidence type="ECO:0000256" key="8">
    <source>
        <dbReference type="ARBA" id="ARBA00022741"/>
    </source>
</evidence>
<evidence type="ECO:0000256" key="2">
    <source>
        <dbReference type="ARBA" id="ARBA00009670"/>
    </source>
</evidence>
<keyword evidence="10" id="KW-0067">ATP-binding</keyword>
<accession>A0A6P1YL16</accession>
<keyword evidence="11 13" id="KW-1133">Transmembrane helix</keyword>